<evidence type="ECO:0000313" key="2">
    <source>
        <dbReference type="EMBL" id="TDD34029.1"/>
    </source>
</evidence>
<comment type="caution">
    <text evidence="2">The sequence shown here is derived from an EMBL/GenBank/DDBJ whole genome shotgun (WGS) entry which is preliminary data.</text>
</comment>
<dbReference type="Gene3D" id="3.30.70.270">
    <property type="match status" value="1"/>
</dbReference>
<dbReference type="InterPro" id="IPR043128">
    <property type="entry name" value="Rev_trsase/Diguanyl_cyclase"/>
</dbReference>
<dbReference type="EMBL" id="SMKW01000150">
    <property type="protein sequence ID" value="TDD34029.1"/>
    <property type="molecule type" value="Genomic_DNA"/>
</dbReference>
<dbReference type="AlphaFoldDB" id="A0A4R4XSV1"/>
<sequence>LKASVGIAVTQDPTTEPKELLHLADQDMYARKKNPRNA</sequence>
<feature type="non-terminal residue" evidence="2">
    <location>
        <position position="1"/>
    </location>
</feature>
<dbReference type="OrthoDB" id="23692at2"/>
<gene>
    <name evidence="2" type="ORF">E1288_44835</name>
</gene>
<dbReference type="Pfam" id="PF00990">
    <property type="entry name" value="GGDEF"/>
    <property type="match status" value="1"/>
</dbReference>
<dbReference type="InterPro" id="IPR029787">
    <property type="entry name" value="Nucleotide_cyclase"/>
</dbReference>
<name>A0A4R4XSV1_9PSEU</name>
<dbReference type="SUPFAM" id="SSF55073">
    <property type="entry name" value="Nucleotide cyclase"/>
    <property type="match status" value="1"/>
</dbReference>
<dbReference type="InterPro" id="IPR000160">
    <property type="entry name" value="GGDEF_dom"/>
</dbReference>
<evidence type="ECO:0000259" key="1">
    <source>
        <dbReference type="Pfam" id="PF00990"/>
    </source>
</evidence>
<evidence type="ECO:0000313" key="3">
    <source>
        <dbReference type="Proteomes" id="UP000294947"/>
    </source>
</evidence>
<keyword evidence="3" id="KW-1185">Reference proteome</keyword>
<dbReference type="Proteomes" id="UP000294947">
    <property type="component" value="Unassembled WGS sequence"/>
</dbReference>
<reference evidence="2 3" key="1">
    <citation type="submission" date="2019-03" db="EMBL/GenBank/DDBJ databases">
        <title>Draft genome sequences of novel Actinobacteria.</title>
        <authorList>
            <person name="Sahin N."/>
            <person name="Ay H."/>
            <person name="Saygin H."/>
        </authorList>
    </citation>
    <scope>NUCLEOTIDE SEQUENCE [LARGE SCALE GENOMIC DNA]</scope>
    <source>
        <strain evidence="2 3">7K502</strain>
    </source>
</reference>
<proteinExistence type="predicted"/>
<accession>A0A4R4XSV1</accession>
<protein>
    <submittedName>
        <fullName evidence="2">Diguanylate cyclase</fullName>
    </submittedName>
</protein>
<organism evidence="2 3">
    <name type="scientific">Saccharopolyspora elongata</name>
    <dbReference type="NCBI Taxonomy" id="2530387"/>
    <lineage>
        <taxon>Bacteria</taxon>
        <taxon>Bacillati</taxon>
        <taxon>Actinomycetota</taxon>
        <taxon>Actinomycetes</taxon>
        <taxon>Pseudonocardiales</taxon>
        <taxon>Pseudonocardiaceae</taxon>
        <taxon>Saccharopolyspora</taxon>
    </lineage>
</organism>
<feature type="domain" description="GGDEF" evidence="1">
    <location>
        <begin position="2"/>
        <end position="37"/>
    </location>
</feature>